<protein>
    <submittedName>
        <fullName evidence="9">BCCT family transporter</fullName>
    </submittedName>
</protein>
<dbReference type="PANTHER" id="PTHR30047:SF7">
    <property type="entry name" value="HIGH-AFFINITY CHOLINE TRANSPORT PROTEIN"/>
    <property type="match status" value="1"/>
</dbReference>
<dbReference type="PROSITE" id="PS01303">
    <property type="entry name" value="BCCT"/>
    <property type="match status" value="1"/>
</dbReference>
<feature type="transmembrane region" description="Helical" evidence="8">
    <location>
        <begin position="186"/>
        <end position="211"/>
    </location>
</feature>
<comment type="caution">
    <text evidence="9">The sequence shown here is derived from an EMBL/GenBank/DDBJ whole genome shotgun (WGS) entry which is preliminary data.</text>
</comment>
<evidence type="ECO:0000256" key="4">
    <source>
        <dbReference type="ARBA" id="ARBA00022475"/>
    </source>
</evidence>
<dbReference type="GO" id="GO:0022857">
    <property type="term" value="F:transmembrane transporter activity"/>
    <property type="evidence" value="ECO:0007669"/>
    <property type="project" value="InterPro"/>
</dbReference>
<evidence type="ECO:0000256" key="1">
    <source>
        <dbReference type="ARBA" id="ARBA00004651"/>
    </source>
</evidence>
<dbReference type="GO" id="GO:0005886">
    <property type="term" value="C:plasma membrane"/>
    <property type="evidence" value="ECO:0007669"/>
    <property type="project" value="UniProtKB-SubCell"/>
</dbReference>
<feature type="transmembrane region" description="Helical" evidence="8">
    <location>
        <begin position="12"/>
        <end position="34"/>
    </location>
</feature>
<sequence>MRRNNMENEKKVKLSPVFWIAAAITALLVLYGAFFSENFSNVTSVIQSFITINFSWYYVSITTVMILFCLLFVFTPMGQIRLGKPTERPEFRTVSWFAMLFSAGMGIGLVFWGAAEPLSHFLTPPTAEPGTDEAMKESLRRSFFHWGFHAWAVYAVVGLALAFTQFRRGEPGLISRTLRPIFGDRVEGGLGTAIDVLAVLATIMGVASSLGLGVMQINGGLNYLFGVPNNIFVQILIVAIVSVLFMWSAWSGLSKGIQYLSNANMVLAGLLLIFTLVAGPTVLILNMWTDTFGSMLSNFIQMSYDVAPLDGSKSEWLGSWTIYYWGWWMSWSPFVGIFIARVSRGRTIREFVLAVMIGPAVLSFFWFSVFGVSAIESEKLFGGFGNLATEEIMFEMFNNMPMGLIISIIAVLLISTFFITSADSATFVLGMQTTNGSLTPPNKVKMIWGLAQTLIAIVLLMGGGLDPLQAAAIISAFPFSIILIFVMIATYKDISDEQKALNLLIEPDYEGTRYEKMMKEYEEELERENNQKNN</sequence>
<dbReference type="InterPro" id="IPR000060">
    <property type="entry name" value="BCCT_transptr"/>
</dbReference>
<evidence type="ECO:0000256" key="8">
    <source>
        <dbReference type="SAM" id="Phobius"/>
    </source>
</evidence>
<evidence type="ECO:0000313" key="10">
    <source>
        <dbReference type="Proteomes" id="UP000823989"/>
    </source>
</evidence>
<dbReference type="NCBIfam" id="TIGR00842">
    <property type="entry name" value="bcct"/>
    <property type="match status" value="1"/>
</dbReference>
<feature type="transmembrane region" description="Helical" evidence="8">
    <location>
        <begin position="471"/>
        <end position="491"/>
    </location>
</feature>
<comment type="similarity">
    <text evidence="2">Belongs to the BCCT transporter (TC 2.A.15) family.</text>
</comment>
<dbReference type="InterPro" id="IPR018093">
    <property type="entry name" value="BCCT_CS"/>
</dbReference>
<keyword evidence="7 8" id="KW-0472">Membrane</keyword>
<name>A0A9D1QHR2_9STAP</name>
<dbReference type="EMBL" id="DXHR01000025">
    <property type="protein sequence ID" value="HIW12884.1"/>
    <property type="molecule type" value="Genomic_DNA"/>
</dbReference>
<evidence type="ECO:0000256" key="5">
    <source>
        <dbReference type="ARBA" id="ARBA00022692"/>
    </source>
</evidence>
<feature type="transmembrane region" description="Helical" evidence="8">
    <location>
        <begin position="143"/>
        <end position="166"/>
    </location>
</feature>
<keyword evidence="4" id="KW-1003">Cell membrane</keyword>
<dbReference type="Proteomes" id="UP000823989">
    <property type="component" value="Unassembled WGS sequence"/>
</dbReference>
<reference evidence="9" key="1">
    <citation type="journal article" date="2021" name="PeerJ">
        <title>Extensive microbial diversity within the chicken gut microbiome revealed by metagenomics and culture.</title>
        <authorList>
            <person name="Gilroy R."/>
            <person name="Ravi A."/>
            <person name="Getino M."/>
            <person name="Pursley I."/>
            <person name="Horton D.L."/>
            <person name="Alikhan N.F."/>
            <person name="Baker D."/>
            <person name="Gharbi K."/>
            <person name="Hall N."/>
            <person name="Watson M."/>
            <person name="Adriaenssens E.M."/>
            <person name="Foster-Nyarko E."/>
            <person name="Jarju S."/>
            <person name="Secka A."/>
            <person name="Antonio M."/>
            <person name="Oren A."/>
            <person name="Chaudhuri R.R."/>
            <person name="La Ragione R."/>
            <person name="Hildebrand F."/>
            <person name="Pallen M.J."/>
        </authorList>
    </citation>
    <scope>NUCLEOTIDE SEQUENCE</scope>
    <source>
        <strain evidence="9">ChiHjej13B12-752</strain>
    </source>
</reference>
<feature type="transmembrane region" description="Helical" evidence="8">
    <location>
        <begin position="265"/>
        <end position="288"/>
    </location>
</feature>
<feature type="transmembrane region" description="Helical" evidence="8">
    <location>
        <begin position="402"/>
        <end position="425"/>
    </location>
</feature>
<dbReference type="Pfam" id="PF02028">
    <property type="entry name" value="BCCT"/>
    <property type="match status" value="1"/>
</dbReference>
<feature type="transmembrane region" description="Helical" evidence="8">
    <location>
        <begin position="446"/>
        <end position="465"/>
    </location>
</feature>
<feature type="transmembrane region" description="Helical" evidence="8">
    <location>
        <begin position="231"/>
        <end position="253"/>
    </location>
</feature>
<accession>A0A9D1QHR2</accession>
<feature type="transmembrane region" description="Helical" evidence="8">
    <location>
        <begin position="54"/>
        <end position="74"/>
    </location>
</feature>
<dbReference type="PANTHER" id="PTHR30047">
    <property type="entry name" value="HIGH-AFFINITY CHOLINE TRANSPORT PROTEIN-RELATED"/>
    <property type="match status" value="1"/>
</dbReference>
<keyword evidence="6 8" id="KW-1133">Transmembrane helix</keyword>
<comment type="subcellular location">
    <subcellularLocation>
        <location evidence="1">Cell membrane</location>
        <topology evidence="1">Multi-pass membrane protein</topology>
    </subcellularLocation>
</comment>
<dbReference type="AlphaFoldDB" id="A0A9D1QHR2"/>
<reference evidence="9" key="2">
    <citation type="submission" date="2021-04" db="EMBL/GenBank/DDBJ databases">
        <authorList>
            <person name="Gilroy R."/>
        </authorList>
    </citation>
    <scope>NUCLEOTIDE SEQUENCE</scope>
    <source>
        <strain evidence="9">ChiHjej13B12-752</strain>
    </source>
</reference>
<feature type="transmembrane region" description="Helical" evidence="8">
    <location>
        <begin position="94"/>
        <end position="115"/>
    </location>
</feature>
<keyword evidence="5 8" id="KW-0812">Transmembrane</keyword>
<evidence type="ECO:0000256" key="3">
    <source>
        <dbReference type="ARBA" id="ARBA00022448"/>
    </source>
</evidence>
<keyword evidence="3" id="KW-0813">Transport</keyword>
<gene>
    <name evidence="9" type="ORF">H9891_06960</name>
</gene>
<evidence type="ECO:0000256" key="6">
    <source>
        <dbReference type="ARBA" id="ARBA00022989"/>
    </source>
</evidence>
<evidence type="ECO:0000256" key="2">
    <source>
        <dbReference type="ARBA" id="ARBA00005658"/>
    </source>
</evidence>
<evidence type="ECO:0000313" key="9">
    <source>
        <dbReference type="EMBL" id="HIW12884.1"/>
    </source>
</evidence>
<proteinExistence type="inferred from homology"/>
<organism evidence="9 10">
    <name type="scientific">Candidatus Salinicoccus stercoripullorum</name>
    <dbReference type="NCBI Taxonomy" id="2838756"/>
    <lineage>
        <taxon>Bacteria</taxon>
        <taxon>Bacillati</taxon>
        <taxon>Bacillota</taxon>
        <taxon>Bacilli</taxon>
        <taxon>Bacillales</taxon>
        <taxon>Staphylococcaceae</taxon>
        <taxon>Salinicoccus</taxon>
    </lineage>
</organism>
<feature type="transmembrane region" description="Helical" evidence="8">
    <location>
        <begin position="322"/>
        <end position="340"/>
    </location>
</feature>
<feature type="transmembrane region" description="Helical" evidence="8">
    <location>
        <begin position="352"/>
        <end position="375"/>
    </location>
</feature>
<evidence type="ECO:0000256" key="7">
    <source>
        <dbReference type="ARBA" id="ARBA00023136"/>
    </source>
</evidence>